<evidence type="ECO:0000259" key="1">
    <source>
        <dbReference type="SMART" id="SM00933"/>
    </source>
</evidence>
<dbReference type="EMBL" id="JAZBJZ010000065">
    <property type="protein sequence ID" value="MEE3718136.1"/>
    <property type="molecule type" value="Genomic_DNA"/>
</dbReference>
<dbReference type="AlphaFoldDB" id="A0AAW9PZ54"/>
<dbReference type="RefSeq" id="WP_330484568.1">
    <property type="nucleotide sequence ID" value="NZ_JAZBJZ010000065.1"/>
</dbReference>
<proteinExistence type="predicted"/>
<evidence type="ECO:0000313" key="2">
    <source>
        <dbReference type="EMBL" id="MEE3718136.1"/>
    </source>
</evidence>
<dbReference type="Pfam" id="PF09376">
    <property type="entry name" value="NurA"/>
    <property type="match status" value="1"/>
</dbReference>
<protein>
    <submittedName>
        <fullName evidence="2">DNA double-strand break repair nuclease NurA</fullName>
    </submittedName>
</protein>
<dbReference type="InterPro" id="IPR018977">
    <property type="entry name" value="NurA_domain"/>
</dbReference>
<organism evidence="2 3">
    <name type="scientific">Tumidithrix elongata BACA0141</name>
    <dbReference type="NCBI Taxonomy" id="2716417"/>
    <lineage>
        <taxon>Bacteria</taxon>
        <taxon>Bacillati</taxon>
        <taxon>Cyanobacteriota</taxon>
        <taxon>Cyanophyceae</taxon>
        <taxon>Pseudanabaenales</taxon>
        <taxon>Pseudanabaenaceae</taxon>
        <taxon>Tumidithrix</taxon>
        <taxon>Tumidithrix elongata</taxon>
    </lineage>
</organism>
<dbReference type="SMART" id="SM00933">
    <property type="entry name" value="NurA"/>
    <property type="match status" value="1"/>
</dbReference>
<feature type="domain" description="NurA" evidence="1">
    <location>
        <begin position="81"/>
        <end position="362"/>
    </location>
</feature>
<gene>
    <name evidence="2" type="ORF">V2H45_15455</name>
</gene>
<dbReference type="Proteomes" id="UP001333818">
    <property type="component" value="Unassembled WGS sequence"/>
</dbReference>
<name>A0AAW9PZ54_9CYAN</name>
<reference evidence="2" key="1">
    <citation type="submission" date="2024-01" db="EMBL/GenBank/DDBJ databases">
        <title>Bank of Algae and Cyanobacteria of the Azores (BACA) strain genomes.</title>
        <authorList>
            <person name="Luz R."/>
            <person name="Cordeiro R."/>
            <person name="Fonseca A."/>
            <person name="Goncalves V."/>
        </authorList>
    </citation>
    <scope>NUCLEOTIDE SEQUENCE</scope>
    <source>
        <strain evidence="2">BACA0141</strain>
    </source>
</reference>
<keyword evidence="3" id="KW-1185">Reference proteome</keyword>
<accession>A0AAW9PZ54</accession>
<evidence type="ECO:0000313" key="3">
    <source>
        <dbReference type="Proteomes" id="UP001333818"/>
    </source>
</evidence>
<sequence>MLNLLKVAGQMQGISEQLQKEAKQLADKLSRAEILFQSAIANQAQLTQNRQQWSDRLAFNCAEPMESLQEIRVIPPMASPHTVLATDGSQIAPSRHEIAYCYLINVGRVALHYGSGAYPLLDSVPEVYYKPEDLYGARKWGIQTEEWMTFKRTVAEAIALAELAEVSLPTPTETTHEVYPILALSDGSLIHWELDPLPKEARAKILPDILSAWERLRNAGIPLASYISSPRTVEAINFLRLQACTFAQPDCATHCANKLLDYVPCSQVQPLRDATLWNRLLQPGECSPLWHSHAPILQEYGDHDIYFCYLHVGSEVARIEMPAWTALDEQLRLRSLSLILAQVQKGYGYPVALAEAHNQAVVTGSDRHRFFAILENQMIKSGLRNVSTSYKEARKRGSIA</sequence>
<comment type="caution">
    <text evidence="2">The sequence shown here is derived from an EMBL/GenBank/DDBJ whole genome shotgun (WGS) entry which is preliminary data.</text>
</comment>